<evidence type="ECO:0000256" key="11">
    <source>
        <dbReference type="SAM" id="MobiDB-lite"/>
    </source>
</evidence>
<feature type="compositionally biased region" description="Basic and acidic residues" evidence="11">
    <location>
        <begin position="1"/>
        <end position="14"/>
    </location>
</feature>
<accession>A0A1L8EVV8</accession>
<dbReference type="OrthoDB" id="9903237at2759"/>
<dbReference type="Gene3D" id="3.30.70.330">
    <property type="match status" value="1"/>
</dbReference>
<feature type="region of interest" description="Disordered" evidence="11">
    <location>
        <begin position="1"/>
        <end position="29"/>
    </location>
</feature>
<evidence type="ECO:0000256" key="10">
    <source>
        <dbReference type="SAM" id="Coils"/>
    </source>
</evidence>
<evidence type="ECO:0000313" key="14">
    <source>
        <dbReference type="Proteomes" id="UP000186698"/>
    </source>
</evidence>
<dbReference type="GO" id="GO:0005576">
    <property type="term" value="C:extracellular region"/>
    <property type="evidence" value="ECO:0007669"/>
    <property type="project" value="UniProtKB-SubCell"/>
</dbReference>
<dbReference type="Pfam" id="PF07292">
    <property type="entry name" value="NID"/>
    <property type="match status" value="2"/>
</dbReference>
<dbReference type="PANTHER" id="PTHR15225">
    <property type="entry name" value="INTERFERON-INDUCED PROTEIN 35/NMI N-MYC/STAT INTERACTING PROTEIN"/>
    <property type="match status" value="1"/>
</dbReference>
<feature type="coiled-coil region" evidence="10">
    <location>
        <begin position="57"/>
        <end position="137"/>
    </location>
</feature>
<dbReference type="OMA" id="IYAQIPE"/>
<keyword evidence="7" id="KW-0399">Innate immunity</keyword>
<feature type="domain" description="NID" evidence="12">
    <location>
        <begin position="276"/>
        <end position="365"/>
    </location>
</feature>
<dbReference type="Pfam" id="PF07334">
    <property type="entry name" value="IFP_35_N"/>
    <property type="match status" value="1"/>
</dbReference>
<dbReference type="RefSeq" id="NP_001088598.2">
    <property type="nucleotide sequence ID" value="NM_001095129.2"/>
</dbReference>
<comment type="subcellular location">
    <subcellularLocation>
        <location evidence="2">Cytoplasm</location>
    </subcellularLocation>
    <subcellularLocation>
        <location evidence="1">Nucleus</location>
    </subcellularLocation>
    <subcellularLocation>
        <location evidence="3">Secreted</location>
    </subcellularLocation>
</comment>
<keyword evidence="9" id="KW-0539">Nucleus</keyword>
<dbReference type="CTD" id="495484"/>
<comment type="similarity">
    <text evidence="4">Belongs to the NMI family.</text>
</comment>
<dbReference type="GO" id="GO:0045087">
    <property type="term" value="P:innate immune response"/>
    <property type="evidence" value="ECO:0007669"/>
    <property type="project" value="UniProtKB-KW"/>
</dbReference>
<reference evidence="15" key="2">
    <citation type="submission" date="2025-08" db="UniProtKB">
        <authorList>
            <consortium name="RefSeq"/>
        </authorList>
    </citation>
    <scope>IDENTIFICATION</scope>
</reference>
<dbReference type="InterPro" id="IPR012677">
    <property type="entry name" value="Nucleotide-bd_a/b_plait_sf"/>
</dbReference>
<keyword evidence="14" id="KW-1185">Reference proteome</keyword>
<dbReference type="PANTHER" id="PTHR15225:SF4">
    <property type="entry name" value="N-MYC-INTERACTOR"/>
    <property type="match status" value="1"/>
</dbReference>
<keyword evidence="5" id="KW-0963">Cytoplasm</keyword>
<dbReference type="STRING" id="8355.A0A1L8EVV8"/>
<dbReference type="PaxDb" id="8355-A0A1L8EVV8"/>
<protein>
    <submittedName>
        <fullName evidence="15">N-myc and STAT interactor L homeolog</fullName>
    </submittedName>
</protein>
<evidence type="ECO:0000256" key="6">
    <source>
        <dbReference type="ARBA" id="ARBA00022525"/>
    </source>
</evidence>
<dbReference type="InterPro" id="IPR035979">
    <property type="entry name" value="RBD_domain_sf"/>
</dbReference>
<dbReference type="KEGG" id="xla:495484"/>
<sequence length="383" mass="44087">MDTKMEHSGNHLEEDLYNSESQNTSKECRGGLLGEYDNWKQQEDMAEKHRANMLMEKVDANDNKIRLQRQLEELSNKQESIEEEKLDRQNQFKRELEQLKTGNSELQKEIQELEKTLQKEKDALEDMKAELQIENTLPQKNINFKSEETPMDGESSPDISYKCFVTINGGSILQSGQTLLTFEDNDVARSVIKKGKYKLDFEDTSVEVTAKPINFNKTTQFEINMNISKKRLCVYNLPAELSDEHLRDKLELLFYKPSIGGGEIEGVQFDRSKDLAFIDFLQSGVVERLAKQKHFEFSAHNVLHQITVKPYIDMKLNKLQMFTGMSPKSVLLDGIKGVEESEDDIQDIVQIFFQKPTNGGGEVEHILHSQNRKRVAEFEPDLG</sequence>
<evidence type="ECO:0000256" key="4">
    <source>
        <dbReference type="ARBA" id="ARBA00010081"/>
    </source>
</evidence>
<gene>
    <name evidence="15" type="primary">nmi.L</name>
    <name evidence="15" type="synonym">nmi</name>
</gene>
<keyword evidence="6" id="KW-0964">Secreted</keyword>
<organism evidence="14 15">
    <name type="scientific">Xenopus laevis</name>
    <name type="common">African clawed frog</name>
    <dbReference type="NCBI Taxonomy" id="8355"/>
    <lineage>
        <taxon>Eukaryota</taxon>
        <taxon>Metazoa</taxon>
        <taxon>Chordata</taxon>
        <taxon>Craniata</taxon>
        <taxon>Vertebrata</taxon>
        <taxon>Euteleostomi</taxon>
        <taxon>Amphibia</taxon>
        <taxon>Batrachia</taxon>
        <taxon>Anura</taxon>
        <taxon>Pipoidea</taxon>
        <taxon>Pipidae</taxon>
        <taxon>Xenopodinae</taxon>
        <taxon>Xenopus</taxon>
        <taxon>Xenopus</taxon>
    </lineage>
</organism>
<proteinExistence type="inferred from homology"/>
<evidence type="ECO:0000256" key="8">
    <source>
        <dbReference type="ARBA" id="ARBA00022859"/>
    </source>
</evidence>
<evidence type="ECO:0000256" key="7">
    <source>
        <dbReference type="ARBA" id="ARBA00022588"/>
    </source>
</evidence>
<evidence type="ECO:0000313" key="15">
    <source>
        <dbReference type="RefSeq" id="NP_001088598.2"/>
    </source>
</evidence>
<dbReference type="GO" id="GO:0003676">
    <property type="term" value="F:nucleic acid binding"/>
    <property type="evidence" value="ECO:0007669"/>
    <property type="project" value="InterPro"/>
</dbReference>
<evidence type="ECO:0000256" key="9">
    <source>
        <dbReference type="ARBA" id="ARBA00023242"/>
    </source>
</evidence>
<name>A0A1L8EVV8_XENLA</name>
<dbReference type="GeneID" id="495484"/>
<feature type="domain" description="Nmi/IFP 35" evidence="13">
    <location>
        <begin position="102"/>
        <end position="177"/>
    </location>
</feature>
<dbReference type="CDD" id="cd12544">
    <property type="entry name" value="RRM_NMI"/>
    <property type="match status" value="1"/>
</dbReference>
<reference evidence="15" key="1">
    <citation type="journal article" date="2002" name="Dev. Dyn.">
        <title>Genetic and genomic tools for Xenopus research: The NIH Xenopus initiative.</title>
        <authorList>
            <person name="Klein S.L."/>
            <person name="Strausberg R.L."/>
            <person name="Wagner L."/>
            <person name="Pontius J."/>
            <person name="Clifton S.W."/>
            <person name="Richardson P."/>
        </authorList>
    </citation>
    <scope>NUCLEOTIDE SEQUENCE</scope>
</reference>
<dbReference type="AlphaFoldDB" id="A0A1L8EVV8"/>
<dbReference type="InterPro" id="IPR009909">
    <property type="entry name" value="Nmi/IFP35_dom"/>
</dbReference>
<evidence type="ECO:0000259" key="13">
    <source>
        <dbReference type="Pfam" id="PF07334"/>
    </source>
</evidence>
<evidence type="ECO:0000256" key="2">
    <source>
        <dbReference type="ARBA" id="ARBA00004496"/>
    </source>
</evidence>
<evidence type="ECO:0000256" key="5">
    <source>
        <dbReference type="ARBA" id="ARBA00022490"/>
    </source>
</evidence>
<dbReference type="Proteomes" id="UP000186698">
    <property type="component" value="Chromosome 9_10L"/>
</dbReference>
<dbReference type="GO" id="GO:0005634">
    <property type="term" value="C:nucleus"/>
    <property type="evidence" value="ECO:0007669"/>
    <property type="project" value="UniProtKB-SubCell"/>
</dbReference>
<evidence type="ECO:0000259" key="12">
    <source>
        <dbReference type="Pfam" id="PF07292"/>
    </source>
</evidence>
<feature type="domain" description="NID" evidence="12">
    <location>
        <begin position="179"/>
        <end position="265"/>
    </location>
</feature>
<evidence type="ECO:0000256" key="1">
    <source>
        <dbReference type="ARBA" id="ARBA00004123"/>
    </source>
</evidence>
<dbReference type="SUPFAM" id="SSF54928">
    <property type="entry name" value="RNA-binding domain, RBD"/>
    <property type="match status" value="1"/>
</dbReference>
<dbReference type="GO" id="GO:0005737">
    <property type="term" value="C:cytoplasm"/>
    <property type="evidence" value="ECO:0000318"/>
    <property type="project" value="GO_Central"/>
</dbReference>
<dbReference type="InterPro" id="IPR009938">
    <property type="entry name" value="Nmi/IFP35_N"/>
</dbReference>
<evidence type="ECO:0000256" key="3">
    <source>
        <dbReference type="ARBA" id="ARBA00004613"/>
    </source>
</evidence>
<keyword evidence="10" id="KW-0175">Coiled coil</keyword>
<keyword evidence="8" id="KW-0391">Immunity</keyword>